<evidence type="ECO:0000256" key="4">
    <source>
        <dbReference type="SAM" id="MobiDB-lite"/>
    </source>
</evidence>
<keyword evidence="5" id="KW-0812">Transmembrane</keyword>
<keyword evidence="5" id="KW-0472">Membrane</keyword>
<dbReference type="GO" id="GO:0006886">
    <property type="term" value="P:intracellular protein transport"/>
    <property type="evidence" value="ECO:0007669"/>
    <property type="project" value="InterPro"/>
</dbReference>
<feature type="region of interest" description="Disordered" evidence="4">
    <location>
        <begin position="1"/>
        <end position="24"/>
    </location>
</feature>
<feature type="transmembrane region" description="Helical" evidence="5">
    <location>
        <begin position="32"/>
        <end position="56"/>
    </location>
</feature>
<protein>
    <submittedName>
        <fullName evidence="7">CD74 molecule</fullName>
    </submittedName>
</protein>
<gene>
    <name evidence="7" type="primary">CD74</name>
</gene>
<keyword evidence="5" id="KW-1133">Transmembrane helix</keyword>
<reference evidence="7" key="1">
    <citation type="submission" date="2025-08" db="UniProtKB">
        <authorList>
            <consortium name="Ensembl"/>
        </authorList>
    </citation>
    <scope>IDENTIFICATION</scope>
</reference>
<name>A0A8D1JZL6_PIG</name>
<dbReference type="AlphaFoldDB" id="A0A8D1JZL6"/>
<evidence type="ECO:0000313" key="8">
    <source>
        <dbReference type="Proteomes" id="UP000694571"/>
    </source>
</evidence>
<sequence length="296" mass="31440">MEDQRDLISNHEQLPMLGQRPGAPESKCSRGALYTGFSVLVALLLAGQATTAYFLYQQQGRLDKLTVTSQNLQLESLRMKLPKRACPTPTPPPLLWNPGPCPVGGGRLGPSSLGTGHTHAAPPAPTASKPLSKMRVSAPMLMQALPMEGPEPMRNATKYGNMTQDHVMHLLLVSERGQAGLASQPTPTGPRLRARTGTRLTGATRGRSSLALGGKASVALSVLQSPASTARIPVSEPRNYGLKPGSDSLRMPAFPSRGFSARLPSARCRARLQAPPVRQSDPSSPSQGDPRPAREG</sequence>
<organism evidence="7 8">
    <name type="scientific">Sus scrofa</name>
    <name type="common">Pig</name>
    <dbReference type="NCBI Taxonomy" id="9823"/>
    <lineage>
        <taxon>Eukaryota</taxon>
        <taxon>Metazoa</taxon>
        <taxon>Chordata</taxon>
        <taxon>Craniata</taxon>
        <taxon>Vertebrata</taxon>
        <taxon>Euteleostomi</taxon>
        <taxon>Mammalia</taxon>
        <taxon>Eutheria</taxon>
        <taxon>Laurasiatheria</taxon>
        <taxon>Artiodactyla</taxon>
        <taxon>Suina</taxon>
        <taxon>Suidae</taxon>
        <taxon>Sus</taxon>
    </lineage>
</organism>
<dbReference type="PANTHER" id="PTHR14093:SF17">
    <property type="entry name" value="HLA CLASS II HISTOCOMPATIBILITY ANTIGEN GAMMA CHAIN"/>
    <property type="match status" value="1"/>
</dbReference>
<evidence type="ECO:0000256" key="3">
    <source>
        <dbReference type="ARBA" id="ARBA00023180"/>
    </source>
</evidence>
<dbReference type="GO" id="GO:0006955">
    <property type="term" value="P:immune response"/>
    <property type="evidence" value="ECO:0007669"/>
    <property type="project" value="InterPro"/>
</dbReference>
<keyword evidence="3" id="KW-0325">Glycoprotein</keyword>
<dbReference type="InterPro" id="IPR015386">
    <property type="entry name" value="MHC_II-assoc_invar/CLIP_MHC-bd"/>
</dbReference>
<dbReference type="InterPro" id="IPR022339">
    <property type="entry name" value="MHC_II-assoc_invar_chain"/>
</dbReference>
<dbReference type="GO" id="GO:0005576">
    <property type="term" value="C:extracellular region"/>
    <property type="evidence" value="ECO:0007669"/>
    <property type="project" value="UniProtKB-SubCell"/>
</dbReference>
<evidence type="ECO:0000256" key="1">
    <source>
        <dbReference type="ARBA" id="ARBA00004613"/>
    </source>
</evidence>
<dbReference type="Pfam" id="PF09307">
    <property type="entry name" value="MHC2-interact"/>
    <property type="match status" value="1"/>
</dbReference>
<feature type="region of interest" description="Disordered" evidence="4">
    <location>
        <begin position="106"/>
        <end position="131"/>
    </location>
</feature>
<dbReference type="PANTHER" id="PTHR14093">
    <property type="entry name" value="HLA CLASS II GAMMA CHAIN"/>
    <property type="match status" value="1"/>
</dbReference>
<evidence type="ECO:0000256" key="5">
    <source>
        <dbReference type="SAM" id="Phobius"/>
    </source>
</evidence>
<dbReference type="Ensembl" id="ENSSSCT00050009201.1">
    <property type="protein sequence ID" value="ENSSSCP00050003933.1"/>
    <property type="gene ID" value="ENSSSCG00050006695.1"/>
</dbReference>
<dbReference type="InterPro" id="IPR052001">
    <property type="entry name" value="MHC-II_Gamma/Thyroglobulin"/>
</dbReference>
<dbReference type="GO" id="GO:0016020">
    <property type="term" value="C:membrane"/>
    <property type="evidence" value="ECO:0007669"/>
    <property type="project" value="InterPro"/>
</dbReference>
<feature type="compositionally biased region" description="Low complexity" evidence="4">
    <location>
        <begin position="278"/>
        <end position="290"/>
    </location>
</feature>
<feature type="region of interest" description="Disordered" evidence="4">
    <location>
        <begin position="234"/>
        <end position="296"/>
    </location>
</feature>
<keyword evidence="2" id="KW-0964">Secreted</keyword>
<evidence type="ECO:0000313" key="7">
    <source>
        <dbReference type="Ensembl" id="ENSSSCP00050003933.1"/>
    </source>
</evidence>
<comment type="subcellular location">
    <subcellularLocation>
        <location evidence="1">Secreted</location>
    </subcellularLocation>
</comment>
<dbReference type="Proteomes" id="UP000694571">
    <property type="component" value="Unplaced"/>
</dbReference>
<feature type="domain" description="MHC class II-associated invariant chain/CLIP MHC II-interacting" evidence="6">
    <location>
        <begin position="1"/>
        <end position="95"/>
    </location>
</feature>
<proteinExistence type="predicted"/>
<dbReference type="GO" id="GO:0042289">
    <property type="term" value="F:MHC class II protein binding"/>
    <property type="evidence" value="ECO:0007669"/>
    <property type="project" value="InterPro"/>
</dbReference>
<dbReference type="GO" id="GO:0019882">
    <property type="term" value="P:antigen processing and presentation"/>
    <property type="evidence" value="ECO:0007669"/>
    <property type="project" value="InterPro"/>
</dbReference>
<evidence type="ECO:0000259" key="6">
    <source>
        <dbReference type="Pfam" id="PF09307"/>
    </source>
</evidence>
<accession>A0A8D1JZL6</accession>
<evidence type="ECO:0000256" key="2">
    <source>
        <dbReference type="ARBA" id="ARBA00022525"/>
    </source>
</evidence>
<dbReference type="PRINTS" id="PR01990">
    <property type="entry name" value="CD74ANTIGEN"/>
</dbReference>